<protein>
    <submittedName>
        <fullName evidence="1">Uncharacterized protein</fullName>
    </submittedName>
</protein>
<accession>A0A1R3K8F0</accession>
<dbReference type="Gramene" id="OMP03375">
    <property type="protein sequence ID" value="OMP03375"/>
    <property type="gene ID" value="CCACVL1_02450"/>
</dbReference>
<evidence type="ECO:0000313" key="2">
    <source>
        <dbReference type="Proteomes" id="UP000188268"/>
    </source>
</evidence>
<proteinExistence type="predicted"/>
<dbReference type="EMBL" id="AWWV01006069">
    <property type="protein sequence ID" value="OMP03375.1"/>
    <property type="molecule type" value="Genomic_DNA"/>
</dbReference>
<dbReference type="Proteomes" id="UP000188268">
    <property type="component" value="Unassembled WGS sequence"/>
</dbReference>
<sequence>MSKYRGKGVAQDSGIMREVEEITRKAYGYLAFKVVCSKFRNFGKNPAIAAPFKVPSESRDRVSNLITEGFKIDRIVETINSGDNPDPPAIIVESIDLVKVRVKAGSFPLDSWWHWSDLVGRSSLNQQLSIIFDKVFVSNLVRTILQFRDYRGFIVRAYKTFIFAAHFNFITHPKHLIVTQRIQL</sequence>
<name>A0A1R3K8F0_COCAP</name>
<dbReference type="AlphaFoldDB" id="A0A1R3K8F0"/>
<comment type="caution">
    <text evidence="1">The sequence shown here is derived from an EMBL/GenBank/DDBJ whole genome shotgun (WGS) entry which is preliminary data.</text>
</comment>
<gene>
    <name evidence="1" type="ORF">CCACVL1_02450</name>
</gene>
<organism evidence="1 2">
    <name type="scientific">Corchorus capsularis</name>
    <name type="common">Jute</name>
    <dbReference type="NCBI Taxonomy" id="210143"/>
    <lineage>
        <taxon>Eukaryota</taxon>
        <taxon>Viridiplantae</taxon>
        <taxon>Streptophyta</taxon>
        <taxon>Embryophyta</taxon>
        <taxon>Tracheophyta</taxon>
        <taxon>Spermatophyta</taxon>
        <taxon>Magnoliopsida</taxon>
        <taxon>eudicotyledons</taxon>
        <taxon>Gunneridae</taxon>
        <taxon>Pentapetalae</taxon>
        <taxon>rosids</taxon>
        <taxon>malvids</taxon>
        <taxon>Malvales</taxon>
        <taxon>Malvaceae</taxon>
        <taxon>Grewioideae</taxon>
        <taxon>Apeibeae</taxon>
        <taxon>Corchorus</taxon>
    </lineage>
</organism>
<evidence type="ECO:0000313" key="1">
    <source>
        <dbReference type="EMBL" id="OMP03375.1"/>
    </source>
</evidence>
<reference evidence="1 2" key="1">
    <citation type="submission" date="2013-09" db="EMBL/GenBank/DDBJ databases">
        <title>Corchorus capsularis genome sequencing.</title>
        <authorList>
            <person name="Alam M."/>
            <person name="Haque M.S."/>
            <person name="Islam M.S."/>
            <person name="Emdad E.M."/>
            <person name="Islam M.M."/>
            <person name="Ahmed B."/>
            <person name="Halim A."/>
            <person name="Hossen Q.M.M."/>
            <person name="Hossain M.Z."/>
            <person name="Ahmed R."/>
            <person name="Khan M.M."/>
            <person name="Islam R."/>
            <person name="Rashid M.M."/>
            <person name="Khan S.A."/>
            <person name="Rahman M.S."/>
            <person name="Alam M."/>
        </authorList>
    </citation>
    <scope>NUCLEOTIDE SEQUENCE [LARGE SCALE GENOMIC DNA]</scope>
    <source>
        <strain evidence="2">cv. CVL-1</strain>
        <tissue evidence="1">Whole seedling</tissue>
    </source>
</reference>
<keyword evidence="2" id="KW-1185">Reference proteome</keyword>